<feature type="compositionally biased region" description="Basic and acidic residues" evidence="1">
    <location>
        <begin position="91"/>
        <end position="109"/>
    </location>
</feature>
<dbReference type="Pfam" id="PF06904">
    <property type="entry name" value="Extensin-like_C"/>
    <property type="match status" value="1"/>
</dbReference>
<feature type="compositionally biased region" description="Low complexity" evidence="1">
    <location>
        <begin position="340"/>
        <end position="370"/>
    </location>
</feature>
<keyword evidence="5" id="KW-1185">Reference proteome</keyword>
<keyword evidence="2" id="KW-0732">Signal</keyword>
<evidence type="ECO:0000313" key="4">
    <source>
        <dbReference type="EMBL" id="MBR1138075.1"/>
    </source>
</evidence>
<protein>
    <submittedName>
        <fullName evidence="4">Extensin family protein</fullName>
    </submittedName>
</protein>
<accession>A0ABS5G9R5</accession>
<comment type="caution">
    <text evidence="4">The sequence shown here is derived from an EMBL/GenBank/DDBJ whole genome shotgun (WGS) entry which is preliminary data.</text>
</comment>
<organism evidence="4 5">
    <name type="scientific">Bradyrhizobium denitrificans</name>
    <dbReference type="NCBI Taxonomy" id="2734912"/>
    <lineage>
        <taxon>Bacteria</taxon>
        <taxon>Pseudomonadati</taxon>
        <taxon>Pseudomonadota</taxon>
        <taxon>Alphaproteobacteria</taxon>
        <taxon>Hyphomicrobiales</taxon>
        <taxon>Nitrobacteraceae</taxon>
        <taxon>Bradyrhizobium</taxon>
    </lineage>
</organism>
<feature type="domain" description="Extensin-like C-terminal" evidence="3">
    <location>
        <begin position="125"/>
        <end position="301"/>
    </location>
</feature>
<reference evidence="5" key="1">
    <citation type="journal article" date="2021" name="ISME J.">
        <title>Evolutionary origin and ecological implication of a unique nif island in free-living Bradyrhizobium lineages.</title>
        <authorList>
            <person name="Tao J."/>
        </authorList>
    </citation>
    <scope>NUCLEOTIDE SEQUENCE [LARGE SCALE GENOMIC DNA]</scope>
    <source>
        <strain evidence="5">SZCCT0094</strain>
    </source>
</reference>
<proteinExistence type="predicted"/>
<dbReference type="RefSeq" id="WP_172239107.1">
    <property type="nucleotide sequence ID" value="NZ_JABFDP010000021.1"/>
</dbReference>
<dbReference type="Proteomes" id="UP001314635">
    <property type="component" value="Unassembled WGS sequence"/>
</dbReference>
<feature type="compositionally biased region" description="Low complexity" evidence="1">
    <location>
        <begin position="59"/>
        <end position="90"/>
    </location>
</feature>
<evidence type="ECO:0000259" key="3">
    <source>
        <dbReference type="Pfam" id="PF06904"/>
    </source>
</evidence>
<sequence>MVSAALAVFALSWLMAAAPAAARSREAGHLQAHAAPGPSRNEPAIATVPLPQPRPEAAPPRVRAGAGATDSAGAGGKAAAAKGEPGAARQAQEKAGNEAGTDAKSDVKSDANAGPRALQVPQPSACRLALTEEIAVAPSIPPIKGPGACGGDDLVRLEAVVLPDKRRVAVTPAAIMRCPMASAIASWVRSDVVPLLQSLGSPPAVLDNFDAYECRGRNRVSGAQLSEHGRANAIDVRGFKLADGRMIELTDRTQPRELREAVLHSVCTRFTTVLGPDSDWYHEDHIHLDLAERRSNYRICQWDVLDPLPQIAPLMPAVRPDGAPPRETAEGAEEGKVGKPARGAAAGEATPAEPQRAAPSEPGSADAAAADAEEAETATPPPAPQPAPAKAGKRRHRSRS</sequence>
<dbReference type="EMBL" id="JAFCLK010000018">
    <property type="protein sequence ID" value="MBR1138075.1"/>
    <property type="molecule type" value="Genomic_DNA"/>
</dbReference>
<evidence type="ECO:0000313" key="5">
    <source>
        <dbReference type="Proteomes" id="UP001314635"/>
    </source>
</evidence>
<evidence type="ECO:0000256" key="1">
    <source>
        <dbReference type="SAM" id="MobiDB-lite"/>
    </source>
</evidence>
<feature type="chain" id="PRO_5046268435" evidence="2">
    <location>
        <begin position="21"/>
        <end position="400"/>
    </location>
</feature>
<feature type="compositionally biased region" description="Basic and acidic residues" evidence="1">
    <location>
        <begin position="327"/>
        <end position="337"/>
    </location>
</feature>
<name>A0ABS5G9R5_9BRAD</name>
<gene>
    <name evidence="4" type="ORF">JQ619_20080</name>
</gene>
<dbReference type="InterPro" id="IPR009683">
    <property type="entry name" value="Extensin-like_C"/>
</dbReference>
<feature type="signal peptide" evidence="2">
    <location>
        <begin position="1"/>
        <end position="20"/>
    </location>
</feature>
<feature type="region of interest" description="Disordered" evidence="1">
    <location>
        <begin position="28"/>
        <end position="121"/>
    </location>
</feature>
<evidence type="ECO:0000256" key="2">
    <source>
        <dbReference type="SAM" id="SignalP"/>
    </source>
</evidence>
<feature type="region of interest" description="Disordered" evidence="1">
    <location>
        <begin position="315"/>
        <end position="400"/>
    </location>
</feature>
<feature type="compositionally biased region" description="Basic residues" evidence="1">
    <location>
        <begin position="391"/>
        <end position="400"/>
    </location>
</feature>